<dbReference type="Proteomes" id="UP000010474">
    <property type="component" value="Chromosome"/>
</dbReference>
<keyword evidence="2" id="KW-1185">Reference proteome</keyword>
<reference evidence="2" key="1">
    <citation type="journal article" date="2013" name="Proc. Natl. Acad. Sci. U.S.A.">
        <title>Improving the coverage of the cyanobacterial phylum using diversity-driven genome sequencing.</title>
        <authorList>
            <person name="Shih P.M."/>
            <person name="Wu D."/>
            <person name="Latifi A."/>
            <person name="Axen S.D."/>
            <person name="Fewer D.P."/>
            <person name="Talla E."/>
            <person name="Calteau A."/>
            <person name="Cai F."/>
            <person name="Tandeau de Marsac N."/>
            <person name="Rippka R."/>
            <person name="Herdman M."/>
            <person name="Sivonen K."/>
            <person name="Coursin T."/>
            <person name="Laurent T."/>
            <person name="Goodwin L."/>
            <person name="Nolan M."/>
            <person name="Davenport K.W."/>
            <person name="Han C.S."/>
            <person name="Rubin E.M."/>
            <person name="Eisen J.A."/>
            <person name="Woyke T."/>
            <person name="Gugger M."/>
            <person name="Kerfeld C.A."/>
        </authorList>
    </citation>
    <scope>NUCLEOTIDE SEQUENCE [LARGE SCALE GENOMIC DNA]</scope>
    <source>
        <strain evidence="2">ATCC 27899 / PCC 7122</strain>
    </source>
</reference>
<proteinExistence type="predicted"/>
<name>K9ZES0_ANACC</name>
<accession>K9ZES0</accession>
<dbReference type="KEGG" id="acy:Anacy_2228"/>
<organism evidence="1 2">
    <name type="scientific">Anabaena cylindrica (strain ATCC 27899 / PCC 7122)</name>
    <dbReference type="NCBI Taxonomy" id="272123"/>
    <lineage>
        <taxon>Bacteria</taxon>
        <taxon>Bacillati</taxon>
        <taxon>Cyanobacteriota</taxon>
        <taxon>Cyanophyceae</taxon>
        <taxon>Nostocales</taxon>
        <taxon>Nostocaceae</taxon>
        <taxon>Anabaena</taxon>
    </lineage>
</organism>
<protein>
    <submittedName>
        <fullName evidence="1">Uncharacterized protein</fullName>
    </submittedName>
</protein>
<dbReference type="EMBL" id="CP003659">
    <property type="protein sequence ID" value="AFZ57688.1"/>
    <property type="molecule type" value="Genomic_DNA"/>
</dbReference>
<dbReference type="AlphaFoldDB" id="K9ZES0"/>
<dbReference type="RefSeq" id="WP_015214324.1">
    <property type="nucleotide sequence ID" value="NC_019771.1"/>
</dbReference>
<dbReference type="PATRIC" id="fig|272123.3.peg.2432"/>
<sequence length="190" mass="22525">MSNKKNNMDEENLSPEQSIIKTISEAGMRDTGFDIAEVFLDDKLLENLQDETLSNIPIIKSIYSLVKSGIAVRDYLFLKKILYFISGFKEVDDEFRKSLEDKYTDPKYRQNMGQELFNALSRFDQLRKADALFKVFAAYIRDEINYQQFSQYSYILQNIDLNNLRILTDFYYSEKYLMIYFINHQPHGHK</sequence>
<gene>
    <name evidence="1" type="ordered locus">Anacy_2228</name>
</gene>
<dbReference type="HOGENOM" id="CLU_1425310_0_0_3"/>
<evidence type="ECO:0000313" key="2">
    <source>
        <dbReference type="Proteomes" id="UP000010474"/>
    </source>
</evidence>
<evidence type="ECO:0000313" key="1">
    <source>
        <dbReference type="EMBL" id="AFZ57688.1"/>
    </source>
</evidence>
<dbReference type="eggNOG" id="ENOG5033DYA">
    <property type="taxonomic scope" value="Bacteria"/>
</dbReference>